<organism evidence="2">
    <name type="scientific">Glycine max</name>
    <name type="common">Soybean</name>
    <name type="synonym">Glycine hispida</name>
    <dbReference type="NCBI Taxonomy" id="3847"/>
    <lineage>
        <taxon>Eukaryota</taxon>
        <taxon>Viridiplantae</taxon>
        <taxon>Streptophyta</taxon>
        <taxon>Embryophyta</taxon>
        <taxon>Tracheophyta</taxon>
        <taxon>Spermatophyta</taxon>
        <taxon>Magnoliopsida</taxon>
        <taxon>eudicotyledons</taxon>
        <taxon>Gunneridae</taxon>
        <taxon>Pentapetalae</taxon>
        <taxon>rosids</taxon>
        <taxon>fabids</taxon>
        <taxon>Fabales</taxon>
        <taxon>Fabaceae</taxon>
        <taxon>Papilionoideae</taxon>
        <taxon>50 kb inversion clade</taxon>
        <taxon>NPAAA clade</taxon>
        <taxon>indigoferoid/millettioid clade</taxon>
        <taxon>Phaseoleae</taxon>
        <taxon>Glycine</taxon>
        <taxon>Glycine subgen. Soja</taxon>
    </lineage>
</organism>
<evidence type="ECO:0000313" key="1">
    <source>
        <dbReference type="EMBL" id="KRH53963.1"/>
    </source>
</evidence>
<evidence type="ECO:0000313" key="3">
    <source>
        <dbReference type="Proteomes" id="UP000008827"/>
    </source>
</evidence>
<gene>
    <name evidence="1" type="ORF">GLYMA_06G157700</name>
</gene>
<name>K7KVA5_SOYBN</name>
<dbReference type="Proteomes" id="UP000008827">
    <property type="component" value="Chromosome 6"/>
</dbReference>
<accession>K7KVA5</accession>
<evidence type="ECO:0000313" key="2">
    <source>
        <dbReference type="EnsemblPlants" id="KRH53963"/>
    </source>
</evidence>
<proteinExistence type="predicted"/>
<dbReference type="HOGENOM" id="CLU_2965565_0_0_1"/>
<sequence>MNCVYSVSFSLRLMTNGSRWDILIHSTPVQNWKMMVVPPSVWSSMNAVTVDQLLKRMLP</sequence>
<dbReference type="EnsemblPlants" id="KRH53963">
    <property type="protein sequence ID" value="KRH53963"/>
    <property type="gene ID" value="GLYMA_06G157700"/>
</dbReference>
<dbReference type="PaxDb" id="3847-GLYMA06G16480.1"/>
<protein>
    <submittedName>
        <fullName evidence="1 2">Uncharacterized protein</fullName>
    </submittedName>
</protein>
<reference evidence="1 2" key="1">
    <citation type="journal article" date="2010" name="Nature">
        <title>Genome sequence of the palaeopolyploid soybean.</title>
        <authorList>
            <person name="Schmutz J."/>
            <person name="Cannon S.B."/>
            <person name="Schlueter J."/>
            <person name="Ma J."/>
            <person name="Mitros T."/>
            <person name="Nelson W."/>
            <person name="Hyten D.L."/>
            <person name="Song Q."/>
            <person name="Thelen J.J."/>
            <person name="Cheng J."/>
            <person name="Xu D."/>
            <person name="Hellsten U."/>
            <person name="May G.D."/>
            <person name="Yu Y."/>
            <person name="Sakurai T."/>
            <person name="Umezawa T."/>
            <person name="Bhattacharyya M.K."/>
            <person name="Sandhu D."/>
            <person name="Valliyodan B."/>
            <person name="Lindquist E."/>
            <person name="Peto M."/>
            <person name="Grant D."/>
            <person name="Shu S."/>
            <person name="Goodstein D."/>
            <person name="Barry K."/>
            <person name="Futrell-Griggs M."/>
            <person name="Abernathy B."/>
            <person name="Du J."/>
            <person name="Tian Z."/>
            <person name="Zhu L."/>
            <person name="Gill N."/>
            <person name="Joshi T."/>
            <person name="Libault M."/>
            <person name="Sethuraman A."/>
            <person name="Zhang X.-C."/>
            <person name="Shinozaki K."/>
            <person name="Nguyen H.T."/>
            <person name="Wing R.A."/>
            <person name="Cregan P."/>
            <person name="Specht J."/>
            <person name="Grimwood J."/>
            <person name="Rokhsar D."/>
            <person name="Stacey G."/>
            <person name="Shoemaker R.C."/>
            <person name="Jackson S.A."/>
        </authorList>
    </citation>
    <scope>NUCLEOTIDE SEQUENCE [LARGE SCALE GENOMIC DNA]</scope>
    <source>
        <strain evidence="2">cv. Williams 82</strain>
        <tissue evidence="1">Callus</tissue>
    </source>
</reference>
<dbReference type="EMBL" id="CM000839">
    <property type="protein sequence ID" value="KRH53963.1"/>
    <property type="molecule type" value="Genomic_DNA"/>
</dbReference>
<dbReference type="AlphaFoldDB" id="K7KVA5"/>
<dbReference type="Gramene" id="KRH53963">
    <property type="protein sequence ID" value="KRH53963"/>
    <property type="gene ID" value="GLYMA_06G157700"/>
</dbReference>
<keyword evidence="3" id="KW-1185">Reference proteome</keyword>
<reference evidence="2" key="2">
    <citation type="submission" date="2018-02" db="UniProtKB">
        <authorList>
            <consortium name="EnsemblPlants"/>
        </authorList>
    </citation>
    <scope>IDENTIFICATION</scope>
    <source>
        <strain evidence="2">Williams 82</strain>
    </source>
</reference>
<reference evidence="1" key="3">
    <citation type="submission" date="2018-07" db="EMBL/GenBank/DDBJ databases">
        <title>WGS assembly of Glycine max.</title>
        <authorList>
            <person name="Schmutz J."/>
            <person name="Cannon S."/>
            <person name="Schlueter J."/>
            <person name="Ma J."/>
            <person name="Mitros T."/>
            <person name="Nelson W."/>
            <person name="Hyten D."/>
            <person name="Song Q."/>
            <person name="Thelen J."/>
            <person name="Cheng J."/>
            <person name="Xu D."/>
            <person name="Hellsten U."/>
            <person name="May G."/>
            <person name="Yu Y."/>
            <person name="Sakurai T."/>
            <person name="Umezawa T."/>
            <person name="Bhattacharyya M."/>
            <person name="Sandhu D."/>
            <person name="Valliyodan B."/>
            <person name="Lindquist E."/>
            <person name="Peto M."/>
            <person name="Grant D."/>
            <person name="Shu S."/>
            <person name="Goodstein D."/>
            <person name="Barry K."/>
            <person name="Futrell-Griggs M."/>
            <person name="Abernathy B."/>
            <person name="Du J."/>
            <person name="Tian Z."/>
            <person name="Zhu L."/>
            <person name="Gill N."/>
            <person name="Joshi T."/>
            <person name="Libault M."/>
            <person name="Sethuraman A."/>
            <person name="Zhang X."/>
            <person name="Shinozaki K."/>
            <person name="Nguyen H."/>
            <person name="Wing R."/>
            <person name="Cregan P."/>
            <person name="Specht J."/>
            <person name="Grimwood J."/>
            <person name="Rokhsar D."/>
            <person name="Stacey G."/>
            <person name="Shoemaker R."/>
            <person name="Jackson S."/>
        </authorList>
    </citation>
    <scope>NUCLEOTIDE SEQUENCE</scope>
    <source>
        <tissue evidence="1">Callus</tissue>
    </source>
</reference>
<dbReference type="InParanoid" id="K7KVA5"/>